<dbReference type="NCBIfam" id="TIGR01720">
    <property type="entry name" value="NRPS-para261"/>
    <property type="match status" value="1"/>
</dbReference>
<dbReference type="InterPro" id="IPR036736">
    <property type="entry name" value="ACP-like_sf"/>
</dbReference>
<feature type="domain" description="Carrier" evidence="7">
    <location>
        <begin position="5747"/>
        <end position="5822"/>
    </location>
</feature>
<dbReference type="InterPro" id="IPR010060">
    <property type="entry name" value="NRPS_synth"/>
</dbReference>
<feature type="domain" description="Carrier" evidence="7">
    <location>
        <begin position="1"/>
        <end position="56"/>
    </location>
</feature>
<dbReference type="NCBIfam" id="NF004282">
    <property type="entry name" value="PRK05691.1"/>
    <property type="match status" value="5"/>
</dbReference>
<dbReference type="Gene3D" id="3.40.50.1820">
    <property type="entry name" value="alpha/beta hydrolase"/>
    <property type="match status" value="1"/>
</dbReference>
<accession>A0A5A7S455</accession>
<dbReference type="GO" id="GO:0005829">
    <property type="term" value="C:cytosol"/>
    <property type="evidence" value="ECO:0007669"/>
    <property type="project" value="TreeGrafter"/>
</dbReference>
<dbReference type="PROSITE" id="PS00455">
    <property type="entry name" value="AMP_BINDING"/>
    <property type="match status" value="5"/>
</dbReference>
<dbReference type="PANTHER" id="PTHR45527">
    <property type="entry name" value="NONRIBOSOMAL PEPTIDE SYNTHETASE"/>
    <property type="match status" value="1"/>
</dbReference>
<dbReference type="NCBIfam" id="TIGR01733">
    <property type="entry name" value="AA-adenyl-dom"/>
    <property type="match status" value="5"/>
</dbReference>
<dbReference type="InterPro" id="IPR020845">
    <property type="entry name" value="AMP-binding_CS"/>
</dbReference>
<dbReference type="SUPFAM" id="SSF52777">
    <property type="entry name" value="CoA-dependent acyltransferases"/>
    <property type="match status" value="12"/>
</dbReference>
<dbReference type="GO" id="GO:0043041">
    <property type="term" value="P:amino acid activation for nonribosomal peptide biosynthetic process"/>
    <property type="evidence" value="ECO:0007669"/>
    <property type="project" value="TreeGrafter"/>
</dbReference>
<keyword evidence="6" id="KW-0045">Antibiotic biosynthesis</keyword>
<dbReference type="FunFam" id="2.30.38.10:FF:000001">
    <property type="entry name" value="Non-ribosomal peptide synthetase PvdI"/>
    <property type="match status" value="2"/>
</dbReference>
<dbReference type="SUPFAM" id="SSF47336">
    <property type="entry name" value="ACP-like"/>
    <property type="match status" value="6"/>
</dbReference>
<dbReference type="UniPathway" id="UPA00011"/>
<organism evidence="8 9">
    <name type="scientific">Antrihabitans cavernicola</name>
    <dbReference type="NCBI Taxonomy" id="2495913"/>
    <lineage>
        <taxon>Bacteria</taxon>
        <taxon>Bacillati</taxon>
        <taxon>Actinomycetota</taxon>
        <taxon>Actinomycetes</taxon>
        <taxon>Mycobacteriales</taxon>
        <taxon>Nocardiaceae</taxon>
        <taxon>Antrihabitans</taxon>
    </lineage>
</organism>
<dbReference type="CDD" id="cd19543">
    <property type="entry name" value="DCL_NRPS"/>
    <property type="match status" value="1"/>
</dbReference>
<feature type="domain" description="Carrier" evidence="7">
    <location>
        <begin position="4695"/>
        <end position="4770"/>
    </location>
</feature>
<evidence type="ECO:0000256" key="6">
    <source>
        <dbReference type="ARBA" id="ARBA00023194"/>
    </source>
</evidence>
<dbReference type="GO" id="GO:0008610">
    <property type="term" value="P:lipid biosynthetic process"/>
    <property type="evidence" value="ECO:0007669"/>
    <property type="project" value="UniProtKB-ARBA"/>
</dbReference>
<dbReference type="SMART" id="SM00824">
    <property type="entry name" value="PKS_TE"/>
    <property type="match status" value="1"/>
</dbReference>
<reference evidence="8 9" key="1">
    <citation type="submission" date="2019-07" db="EMBL/GenBank/DDBJ databases">
        <title>Rhodococcus cavernicolus sp. nov., isolated from a cave.</title>
        <authorList>
            <person name="Lee S.D."/>
        </authorList>
    </citation>
    <scope>NUCLEOTIDE SEQUENCE [LARGE SCALE GENOMIC DNA]</scope>
    <source>
        <strain evidence="8 9">C1-24</strain>
    </source>
</reference>
<evidence type="ECO:0000259" key="7">
    <source>
        <dbReference type="PROSITE" id="PS50075"/>
    </source>
</evidence>
<dbReference type="InterPro" id="IPR001242">
    <property type="entry name" value="Condensation_dom"/>
</dbReference>
<keyword evidence="5" id="KW-0677">Repeat</keyword>
<dbReference type="InterPro" id="IPR020806">
    <property type="entry name" value="PKS_PP-bd"/>
</dbReference>
<keyword evidence="9" id="KW-1185">Reference proteome</keyword>
<evidence type="ECO:0000256" key="1">
    <source>
        <dbReference type="ARBA" id="ARBA00001957"/>
    </source>
</evidence>
<keyword evidence="4" id="KW-0597">Phosphoprotein</keyword>
<dbReference type="Pfam" id="PF00501">
    <property type="entry name" value="AMP-binding"/>
    <property type="match status" value="5"/>
</dbReference>
<dbReference type="InterPro" id="IPR001031">
    <property type="entry name" value="Thioesterase"/>
</dbReference>
<dbReference type="OrthoDB" id="5475787at2"/>
<evidence type="ECO:0000313" key="9">
    <source>
        <dbReference type="Proteomes" id="UP000322244"/>
    </source>
</evidence>
<dbReference type="GO" id="GO:0031177">
    <property type="term" value="F:phosphopantetheine binding"/>
    <property type="evidence" value="ECO:0007669"/>
    <property type="project" value="InterPro"/>
</dbReference>
<comment type="cofactor">
    <cofactor evidence="1">
        <name>pantetheine 4'-phosphate</name>
        <dbReference type="ChEBI" id="CHEBI:47942"/>
    </cofactor>
</comment>
<dbReference type="InterPro" id="IPR006162">
    <property type="entry name" value="Ppantetheine_attach_site"/>
</dbReference>
<dbReference type="FunFam" id="3.30.300.30:FF:000010">
    <property type="entry name" value="Enterobactin synthetase component F"/>
    <property type="match status" value="3"/>
</dbReference>
<dbReference type="InterPro" id="IPR010071">
    <property type="entry name" value="AA_adenyl_dom"/>
</dbReference>
<dbReference type="InterPro" id="IPR029058">
    <property type="entry name" value="AB_hydrolase_fold"/>
</dbReference>
<evidence type="ECO:0000256" key="2">
    <source>
        <dbReference type="ARBA" id="ARBA00006432"/>
    </source>
</evidence>
<dbReference type="FunFam" id="3.40.50.980:FF:000001">
    <property type="entry name" value="Non-ribosomal peptide synthetase"/>
    <property type="match status" value="5"/>
</dbReference>
<name>A0A5A7S455_9NOCA</name>
<dbReference type="InterPro" id="IPR025110">
    <property type="entry name" value="AMP-bd_C"/>
</dbReference>
<dbReference type="NCBIfam" id="NF003417">
    <property type="entry name" value="PRK04813.1"/>
    <property type="match status" value="5"/>
</dbReference>
<dbReference type="Gene3D" id="1.10.1200.10">
    <property type="entry name" value="ACP-like"/>
    <property type="match status" value="5"/>
</dbReference>
<feature type="domain" description="Carrier" evidence="7">
    <location>
        <begin position="3646"/>
        <end position="3721"/>
    </location>
</feature>
<dbReference type="GO" id="GO:0017000">
    <property type="term" value="P:antibiotic biosynthetic process"/>
    <property type="evidence" value="ECO:0007669"/>
    <property type="project" value="UniProtKB-KW"/>
</dbReference>
<dbReference type="InterPro" id="IPR020802">
    <property type="entry name" value="TesA-like"/>
</dbReference>
<dbReference type="GO" id="GO:0044550">
    <property type="term" value="P:secondary metabolite biosynthetic process"/>
    <property type="evidence" value="ECO:0007669"/>
    <property type="project" value="UniProtKB-ARBA"/>
</dbReference>
<dbReference type="InterPro" id="IPR045851">
    <property type="entry name" value="AMP-bd_C_sf"/>
</dbReference>
<dbReference type="Pfam" id="PF00975">
    <property type="entry name" value="Thioesterase"/>
    <property type="match status" value="1"/>
</dbReference>
<dbReference type="Pfam" id="PF13193">
    <property type="entry name" value="AMP-binding_C"/>
    <property type="match status" value="5"/>
</dbReference>
<dbReference type="Pfam" id="PF00668">
    <property type="entry name" value="Condensation"/>
    <property type="match status" value="6"/>
</dbReference>
<dbReference type="FunFam" id="3.40.50.12780:FF:000012">
    <property type="entry name" value="Non-ribosomal peptide synthetase"/>
    <property type="match status" value="4"/>
</dbReference>
<sequence length="6092" mass="651142">ERVGADDDFFALGGNSLIATQVVSRLGVVLDSRVAVRVLFEAPTVAGLAARVESHAGEGARAALVARERPERIPLSLAQQRMWFLNRFEPESAAYNIPIAIRLSGELDVAALSSAIADVVARHESLRTIYPEHDGAAEQVILSATQAVPDLTVHAVAESELPQRITEAVSRPLDVSTATPLAVTLFELGATEHVVVMVVHHISADAFSMGPLARDVMVAYAARADGDEPRWSPLPVQYADYSTWQRELLGSESDASSLIAGQIDYWTTTLAGLPDELSLPMDRPRPATQSLDGGRVPFQIDAGTYRGLVELARANNATVFMVVHGALAAFLARMSVSDDIAIGTPIAGRGEAALDDMIGMFVNTLVLRSRIDTSESFVDLLDRIRRTDVDAFGHADVPFERLVDLLHPERSTARHPLFQVALAFQNVPTTDFTLPGVTARGVDIDVHTAKFDLTLTVLAAAPETATGGVAAEFSYATSLFDRATIEHFADRFGQLLRTVAATPNVAVGDIELLSVAERADLTSRTGPDAEAAQTLPQLLATATKIDPDAPALVADGVVLSYDELDIRSNRLARMLIGRGVGPEDLVAVAVPRSIESVIAVWAVAKSGAAFVPVDPSYPPDRIAHMLSDSGAVMGLTVPDAREALPDSVEWLSTDDVVGSSRENVPDVVRLRTLSVQHPAYVIYTSGSTGKPKGVTVTHAGLANFAAEQRERFAVTSSSRVLHFASPSFDASILELLLAVCAGAATVIAPTTVYGGTELADLIRRQRITHAFVTPAALASVDPIDLDDLQVVVAGGDAVPAGLVSRWATTDSTRTRRFFNAYGPTEATVAPHISEPLTAGDLVTIGKPIRGMRSVVLDQRLRPVPVGVAGELYVSGVQLARGYHERNGLTADRFVADPYGVAGERMYRTGDVVRWTITGDVEYVGRSDFQVKVRGFRVELGEIDAVLTDHVSVRFATTIGHTNAAGATSLVSYVVAAQGQSISTSQLIEHAATRLPSHMVPASVMVLGDIPLTRAGKLDRAALPEPVYADAVAFTAPRTPVEETIAAVFAEVLGVERVGVDDSFFALGGDSIVSIQLVSRAKARGVVFSPRNVFEQRTVAGLAAIAATAKAAAPVVLEELRGGGVGDMPLPPVVRFMAERGGSYDRFNQTITIELPMEIDRAGVVNTLTAVVDRHDMLRSRLFTDDDGLHLDVLPVGAIDVDALVSHVPFDAGLDAESLTNLATRELDSALSRLDPASGVVVQFVWLNPIATDKALRRSGRLIVAAHHLAVDGVSWRILLPDFVSAWAQISAGRVPLLAEPSTSMRRWSTALTELVADRAAELPMWQEIIDGPDPLLGTRALDPAVDVATTVRNVRLELSAETTADLLTTVPELFHGGATDAMLTALALALTSWRRRRGVSEASSLIRLEGHGREEEVVPGADLSRTVGWFTAIFPVRLDLGGIDVDDALAGGPAMGSAIKAVKEQILALPDKGIGYGMLRYLDPASSLPTEMPGQVSFNYLGQVSTTDIPEELAGFGWMPADDLGELEVIPDADMPAMAVIDINAIVLQGKLVANLGYPETLLERGDVDQFATRWTDALAAVVAHAKTAGAGGRTPSDLFAAGVPQSDIDTWEAHYPALVDAWPLSPLQSGLLFHANLAAESVDVYTSQIVLSLNGSVDSERLRAAADGMIARHAALRTAFVRGESGSAVQVVLDATRAPWRDVDLTSNPDADRADECAAIVADDRAARFDLTDPPLIRFTLVRIDSDAWKLVVTNHHIILDGWSMPLVLQELLTLYVVRNDRTAIPAALSYRSYLEWIALQDTDASLAEWRAALDGVVEPTLLAPAEPGRVVTALAGELIFELDEARTARLSVLAARVGVTVNTVLQAGWGVLLSRLVGVDDVVFGTTVSGRPAGLSGVESMVGLFINTVPVRVRVDPAESVEELLTRVQGEQADLLDHHYVGLADIQAAAGVSGLFDTLVVFESYPVDAAGIASQAASIDGMSITGIDAADATHYPLSLIVSLAATLSVRAGFLRDLLDEESVRLIADRLIRVLSAMIAAPDAAVGDIELLDVAERSLVLSGFNDTAQVVDSSATLVSLFEAQASATPGAVAVSFEGEQLTYGEFASRVHRLARWLIAEGVGPESLVALGMRRSLDLVVGMYAVSVAGGGYVPLDPDHPAERIDYILETAQPVAVLTTSGYEFESSARTVAIDTLNLEAFSDAPIADGERTSTLDSSNTAYVIFTSGSTGRPKGVAVSHGAIVNRLVWMQSAYPLTESDVVLQKTPATFDVSVWEFFWPLQTGARLVVARPDGHRDPAYLVDIIRSENVTTAHFVPSMLAVFVAAGASGATGDVTAGVRECTSLRQVFASGEALPGKTAQQLRAATGARLHNLYGPTEAAVDVTFHEVVDADIASVSIGAPVFNTELFVLDGRLRPVPVGVAGELYLAGVQLARGYVGRPDLTSDRFVANPYGEPGARMYRTGDLVSWNSRGELNYIGRTDFQVKLRGLRIELGEIETALVQQDSINEAVAVVRQDTRRGDQLVAYLVAEVDKSIVVARVREGLGKRLPSYMVPTAFVVLDALPLNASGKLDRKALPEPSFGPRKHRPPTTDAERAVAAVFSGVLGVDRVGTTDDFFELGGNSLLATQVVARLGAALDTEIGVRVVFEASTVAALATRAQSLAGGGARTPLVPQPRPDRVPLSLAQQRMWFLNRFEPDSAAYNVPMAIRMVGVFDADVFAAAAADVLARHESLRTVYPETVDGPVQVIEVASRPDLTPEQVAEEDLSARIFELVAAPFDVTADVPVRMNLLRISPADHVLAVVVHHIVADGYSMGPLAQDLMTAYRARATDESPSWSPLPVQYADFALWQRAVLGSEDDPNSVTSRQLAYWRTTLAGLPDQIDLPTDRPRPAVQSFAGATTSFTIDADMHNRLNQLANEQHSTLFMILHAALAVLLARLSSAEDIAIGTPVAGRGEEALDGLVGMFVNTLVLRTRIDNATPFTDLLATVREGDLEAFANADVPFERLVEVLNPTRSTARHPLFQVSLTLQNMERADFALPGLVVTGLNADTHIAQFDVQLAIAERRDERGSSAGIDAQFTYATDLFDETTVVEFGNRLTALLSGIVTDPSTAVGDIDLLAAAERERIVSEWNATDHSVPNMTLAELTAVGMQRDPGAVAVSFDGAELTFAEFDGRVNRLARRLIADGVGPESLVTVAMRRSLDLVVSLHAVVAAGGAFVPVDPDHPIERIGYILETAAPVCVLTSSADGFVTTGTTPTLAVDIIDLDDLAADPIAPEERSAHLAAGNTAYVIFTSGSTGRPKGVAVTHAAIVNQMLWMVDRYGVDSTDVYFQKTATTFDVSLWGYFLPLITGARLVVATPDGHRDAAYVSAAIAEHHVTITDFVPSMLTVFTSPATAQQCDTLRHVFVIGEALPIETARAFRALATAGLHNLYGPTEAAVSVTSWQSSESDTGSVPIGVPEWNVAAYVLDARLRPVPVGVAGELYLAGRQLARGYVSRPDLTADRFVANPFGSGRLYRTGDLVRWTNQGVLDYIGRTDFQVKFRGQRIELGEIETALLADDTVSQAVALVTETVTGQQLVAYVVPAAAKTVDIVSLKSTVGDRLPSYMLPSAIVVLDELPLNSSGKLDRKALPDPVFEAKTFRTPSTPIEEIVAGIFAEVLGIERVGADDDFFALGGNSLIATQMVSRLAAALDTTVAVRTLFEAPTVYALAARVELHAGQGNRVVLRKRARPEQIPLSLAQQRMWFLNRYEPGSSAYNIPIAIRLTGALDVAALRHAIADVVDRHEALRTVYPERDGVAVQFVVPAADVVATLALAPQPIDRGRLSDRVNAIAATPFDVAAQVPLSIGLLELSGTEHVLVVVIHHISGDAFSMGPLSRDIMVAYAARSQGDAPAWAPLAVQYADYSQWQHEVLGSESDPTSVVSQQVDYWTTALAALPAETNLPTDAPRPAAQSYRGGRVDFAIPDAVARAVDATARVHGATPFMMLHTALAVLLAQVAGSDDVAIGTPIAGRGDAALDHLVGMFVNTLVLRTVMDPRSSIAALIDQVSATDIDAFGHADLPFERLVDIISPERSASRHPLFQVALVFQDADGISLELGDLQAGALEIDTQIAKFDLQFGFTRTAGGLAASITYASDLFERTTVERFGRQLVRVLEQITADTTRPAGDIDLLDAAERADLLGRTGGAAEPAQTLPELIAAATALDPDATALTYRGSEVSYGELDSTSSQLARVLIDRGVGPETAVAIGISRSVESVVALWAVTKAGGVAVPVDLKFPRERIAHMLADSGAVLLLTNQSDAIDYDIAVLAIGDELDIELASKSADVVTDADRVATLGAADTAYLIYTSGSTGTPKGVSVTHAGLANFAAEQRDRYSVTAHSRVLHFASPSFDASFMEYLMGLCAGATLVIAPADIYGGDELAALLERERVTHAFVTTAALASIGSADLPELRVLVTGGEALPAEVAARWIADGRDFYNGYGPTETTIVSNLGAPLRAGERVTLGGPIRGMRSLILDRQLRPVPVGVAGEHYLAGIALARGYHRRPTLTAERFVADPYGAVSDRMYRTGDVVRWTDAGRIEYIGRADFQVKMRGFRIELGEIDSALTAHPGVEFAITIAHTRDGAMSLASYVSPMRDQALVPDDLTAFVADTLPSHMVPASITVLDALPLTPAGKVDRRALPAPVFQSSTEFRAPETPNEIAIAAVFGDVLGVATVGAHDSFFDLGGNSLSATRATSRVTAALGVSVAVRDLFEAPTVAELAVRTATFECSARLPLVPQTRPARIPLSMAQQRMWILNQLDPSSAAYNVALAMRLTGDLDVDALDSAIRDVVERHEALRTRYPEFDGVPAQVIEPVDRVVGRLTATPAAMADIADVTGAGFDATTEVPVRIRLFRTGATEYVLAVVVHHIAADGFSLGPLGQEVMAAYTSRSAGSAPTWAPLPVQYADFAIWQRETLGSADDPDSLMAQQIAYWSAQLAELPDLLRLPTDRTRPAVASMRGGRYDFTIDAALQRRLAALADANDASMFMVVHTALAVLLSRLSGTGDIAIGTPVAGRGDVALDRLIGMFVNTLVLRTRVDGGQSFAAVLDQVRENDLSAFSNSDMPFERLVEVLDPVRSTAYSTLFQVMLTFQNFERTEFVLPGLTVEPIESAAAHARFDLTVTMAELDAGIRVELTYATDLFDHDSMRQLSQRYLLVLEAMVTALDTSVGDVDLMDDDERHRLAYRNRTERAGNDGATLVSEFERQVAATPSGIALVFGEQQLTYSELAARVNALARRLIADGVGAESTVAIAMRRSIDLLVAMYAVTTSGAAYVPVDIDHPAERTQHLLDSARPMCILTTSMDASQLHTTLPTVAVDTLDLSNESTAPVTDSDRRRSLNPDNPAYVLFTSGSTGLPKGVVVSHRAIVNQLAWKHSEYGLDADDVFLLKTPATFDASMRELWLPLQVGARIVIAAPGGERDVDYLADTIEQHGVTATHFVASMLALLIAGADAAKLRSLRTVFVGGEPLPTTTAAKFLAVSNALLTNEYGPTEAAVTATNHPVTAADIDVMPIGVPVQNVVVYALDDRLRPVPDGVAGELYLGGTQLARGYFGRPDLTSERFVADPLRPGLRMYRTGDRVRWNRADDKPELEYLGRTDFQVHVRGLRIELGEIESALLDQPTVDNAVATVQVDTNGQQELVGYFVPSAGTSIDVGDLRAAIARRVPSYMVPGSLVELDAFPLNANGKLDRNALPRPERVVPTAVAPTSENARLVADVFADVLDLDQVGSKDSFFELGGNSLIGMTVVSRLRAASGIEVQYNWLFAASTPEELGLLLSGGGARAGASAFDVLTPLRSSGDREPLFCIHPAGGLAWFYAGLISHLDDDRPLFGLQDPRVVKGEQAYLAIEDYAARYVDEIRRVQPHGPYHLLGWSLGGRIAHAMAVQLQAEGDRVALLAMMDAAAELTLPDEPPATGQATSVSDAVGDTLGGWRELLDLADDAQVSGPEELAELIRDRISAAGMLTAEQVDAMIESFTEADQRTYRPGVFVGDLMFFTAARDHTGDDVPSHTWRRYVSGDIEDTRVDERHLGMANPAALDVIGPMLRDNLRS</sequence>
<dbReference type="Gene3D" id="3.30.300.30">
    <property type="match status" value="5"/>
</dbReference>
<keyword evidence="3" id="KW-0596">Phosphopantetheine</keyword>
<dbReference type="EMBL" id="VLNY01000020">
    <property type="protein sequence ID" value="KAA0017985.1"/>
    <property type="molecule type" value="Genomic_DNA"/>
</dbReference>
<feature type="domain" description="Carrier" evidence="7">
    <location>
        <begin position="2590"/>
        <end position="2665"/>
    </location>
</feature>
<feature type="non-terminal residue" evidence="8">
    <location>
        <position position="1"/>
    </location>
</feature>
<dbReference type="FunFam" id="1.10.1200.10:FF:000005">
    <property type="entry name" value="Nonribosomal peptide synthetase 1"/>
    <property type="match status" value="2"/>
</dbReference>
<dbReference type="Gene3D" id="3.30.559.30">
    <property type="entry name" value="Nonribosomal peptide synthetase, condensation domain"/>
    <property type="match status" value="6"/>
</dbReference>
<dbReference type="Gene3D" id="3.40.50.980">
    <property type="match status" value="8"/>
</dbReference>
<dbReference type="PROSITE" id="PS50075">
    <property type="entry name" value="CARRIER"/>
    <property type="match status" value="6"/>
</dbReference>
<dbReference type="RefSeq" id="WP_149432935.1">
    <property type="nucleotide sequence ID" value="NZ_VLNY01000020.1"/>
</dbReference>
<dbReference type="Gene3D" id="2.30.38.10">
    <property type="entry name" value="Luciferase, Domain 3"/>
    <property type="match status" value="4"/>
</dbReference>
<feature type="domain" description="Carrier" evidence="7">
    <location>
        <begin position="1035"/>
        <end position="1109"/>
    </location>
</feature>
<dbReference type="CDD" id="cd19540">
    <property type="entry name" value="LCL_NRPS-like"/>
    <property type="match status" value="4"/>
</dbReference>
<evidence type="ECO:0000313" key="8">
    <source>
        <dbReference type="EMBL" id="KAA0017985.1"/>
    </source>
</evidence>
<evidence type="ECO:0000256" key="5">
    <source>
        <dbReference type="ARBA" id="ARBA00022737"/>
    </source>
</evidence>
<evidence type="ECO:0000256" key="3">
    <source>
        <dbReference type="ARBA" id="ARBA00022450"/>
    </source>
</evidence>
<dbReference type="SMART" id="SM00823">
    <property type="entry name" value="PKS_PP"/>
    <property type="match status" value="6"/>
</dbReference>
<dbReference type="InterPro" id="IPR023213">
    <property type="entry name" value="CAT-like_dom_sf"/>
</dbReference>
<dbReference type="Gene3D" id="3.40.50.12780">
    <property type="entry name" value="N-terminal domain of ligase-like"/>
    <property type="match status" value="1"/>
</dbReference>
<dbReference type="GO" id="GO:0003824">
    <property type="term" value="F:catalytic activity"/>
    <property type="evidence" value="ECO:0007669"/>
    <property type="project" value="InterPro"/>
</dbReference>
<dbReference type="PROSITE" id="PS00012">
    <property type="entry name" value="PHOSPHOPANTETHEINE"/>
    <property type="match status" value="6"/>
</dbReference>
<dbReference type="InterPro" id="IPR042099">
    <property type="entry name" value="ANL_N_sf"/>
</dbReference>
<dbReference type="InterPro" id="IPR009081">
    <property type="entry name" value="PP-bd_ACP"/>
</dbReference>
<dbReference type="CDD" id="cd17646">
    <property type="entry name" value="A_NRPS_AB3403-like"/>
    <property type="match status" value="3"/>
</dbReference>
<dbReference type="FunFam" id="3.40.50.980:FF:000002">
    <property type="entry name" value="Enterobactin synthetase component F"/>
    <property type="match status" value="1"/>
</dbReference>
<protein>
    <submittedName>
        <fullName evidence="8">Amino acid adenylation domain-containing protein</fullName>
    </submittedName>
</protein>
<dbReference type="Pfam" id="PF00550">
    <property type="entry name" value="PP-binding"/>
    <property type="match status" value="6"/>
</dbReference>
<dbReference type="InterPro" id="IPR000873">
    <property type="entry name" value="AMP-dep_synth/lig_dom"/>
</dbReference>
<dbReference type="SUPFAM" id="SSF56801">
    <property type="entry name" value="Acetyl-CoA synthetase-like"/>
    <property type="match status" value="5"/>
</dbReference>
<proteinExistence type="inferred from homology"/>
<comment type="caution">
    <text evidence="8">The sequence shown here is derived from an EMBL/GenBank/DDBJ whole genome shotgun (WGS) entry which is preliminary data.</text>
</comment>
<evidence type="ECO:0000256" key="4">
    <source>
        <dbReference type="ARBA" id="ARBA00022553"/>
    </source>
</evidence>
<comment type="similarity">
    <text evidence="2">Belongs to the ATP-dependent AMP-binding enzyme family.</text>
</comment>
<dbReference type="SUPFAM" id="SSF53474">
    <property type="entry name" value="alpha/beta-Hydrolases"/>
    <property type="match status" value="1"/>
</dbReference>
<dbReference type="PANTHER" id="PTHR45527:SF1">
    <property type="entry name" value="FATTY ACID SYNTHASE"/>
    <property type="match status" value="1"/>
</dbReference>
<dbReference type="Gene3D" id="3.30.559.10">
    <property type="entry name" value="Chloramphenicol acetyltransferase-like domain"/>
    <property type="match status" value="6"/>
</dbReference>
<gene>
    <name evidence="8" type="ORF">FOY51_24685</name>
</gene>
<dbReference type="Proteomes" id="UP000322244">
    <property type="component" value="Unassembled WGS sequence"/>
</dbReference>